<dbReference type="GO" id="GO:0052834">
    <property type="term" value="F:inositol monophosphate phosphatase activity"/>
    <property type="evidence" value="ECO:0007669"/>
    <property type="project" value="UniProtKB-EC"/>
</dbReference>
<evidence type="ECO:0000313" key="6">
    <source>
        <dbReference type="EMBL" id="MBM7572235.1"/>
    </source>
</evidence>
<evidence type="ECO:0000256" key="5">
    <source>
        <dbReference type="ARBA" id="ARBA00022842"/>
    </source>
</evidence>
<evidence type="ECO:0000313" key="7">
    <source>
        <dbReference type="Proteomes" id="UP001296943"/>
    </source>
</evidence>
<sequence length="268" mass="30475">MNEQERKRVYEQAKDWILDAGAHIRNVIDEPLYIDTKSNPNDLVTQMDRDTERFFADKINQHYPEHHLFSEEGFGEELDSLQGTVWIVDPIDGTMNFVHQKKHFAISIGIYFDGVGEIGLIYNVMEDELYHAIRGKGAYKNDKKLPQLEPELSLEKSILILNGFWACENNRINERKVQALIKKVRGTRSYGSAALEFAYVAEGIADAYLTMKLAPWDYAAGVILVEEVGGITTQANGKTLDLLSNSTILSCNQTIQEQLVNDYIELKE</sequence>
<keyword evidence="4 6" id="KW-0378">Hydrolase</keyword>
<dbReference type="Gene3D" id="3.40.190.80">
    <property type="match status" value="1"/>
</dbReference>
<dbReference type="EC" id="3.1.3.25" evidence="2"/>
<dbReference type="InterPro" id="IPR020583">
    <property type="entry name" value="Inositol_monoP_metal-BS"/>
</dbReference>
<dbReference type="PROSITE" id="PS00629">
    <property type="entry name" value="IMP_1"/>
    <property type="match status" value="1"/>
</dbReference>
<accession>A0ABS2N2V2</accession>
<dbReference type="InterPro" id="IPR000760">
    <property type="entry name" value="Inositol_monophosphatase-like"/>
</dbReference>
<dbReference type="InterPro" id="IPR020550">
    <property type="entry name" value="Inositol_monophosphatase_CS"/>
</dbReference>
<keyword evidence="5" id="KW-0460">Magnesium</keyword>
<evidence type="ECO:0000256" key="3">
    <source>
        <dbReference type="ARBA" id="ARBA00022723"/>
    </source>
</evidence>
<dbReference type="PANTHER" id="PTHR20854:SF4">
    <property type="entry name" value="INOSITOL-1-MONOPHOSPHATASE-RELATED"/>
    <property type="match status" value="1"/>
</dbReference>
<dbReference type="Proteomes" id="UP001296943">
    <property type="component" value="Unassembled WGS sequence"/>
</dbReference>
<dbReference type="Gene3D" id="3.30.540.10">
    <property type="entry name" value="Fructose-1,6-Bisphosphatase, subunit A, domain 1"/>
    <property type="match status" value="1"/>
</dbReference>
<dbReference type="EMBL" id="JAFBDR010000015">
    <property type="protein sequence ID" value="MBM7572235.1"/>
    <property type="molecule type" value="Genomic_DNA"/>
</dbReference>
<comment type="caution">
    <text evidence="6">The sequence shown here is derived from an EMBL/GenBank/DDBJ whole genome shotgun (WGS) entry which is preliminary data.</text>
</comment>
<reference evidence="6 7" key="1">
    <citation type="submission" date="2021-01" db="EMBL/GenBank/DDBJ databases">
        <title>Genomic Encyclopedia of Type Strains, Phase IV (KMG-IV): sequencing the most valuable type-strain genomes for metagenomic binning, comparative biology and taxonomic classification.</title>
        <authorList>
            <person name="Goeker M."/>
        </authorList>
    </citation>
    <scope>NUCLEOTIDE SEQUENCE [LARGE SCALE GENOMIC DNA]</scope>
    <source>
        <strain evidence="6 7">DSM 23711</strain>
    </source>
</reference>
<dbReference type="PROSITE" id="PS00630">
    <property type="entry name" value="IMP_2"/>
    <property type="match status" value="1"/>
</dbReference>
<protein>
    <recommendedName>
        <fullName evidence="2">inositol-phosphate phosphatase</fullName>
        <ecNumber evidence="2">3.1.3.25</ecNumber>
    </recommendedName>
</protein>
<organism evidence="6 7">
    <name type="scientific">Aquibacillus albus</name>
    <dbReference type="NCBI Taxonomy" id="1168171"/>
    <lineage>
        <taxon>Bacteria</taxon>
        <taxon>Bacillati</taxon>
        <taxon>Bacillota</taxon>
        <taxon>Bacilli</taxon>
        <taxon>Bacillales</taxon>
        <taxon>Bacillaceae</taxon>
        <taxon>Aquibacillus</taxon>
    </lineage>
</organism>
<evidence type="ECO:0000256" key="4">
    <source>
        <dbReference type="ARBA" id="ARBA00022801"/>
    </source>
</evidence>
<dbReference type="PRINTS" id="PR00377">
    <property type="entry name" value="IMPHPHTASES"/>
</dbReference>
<evidence type="ECO:0000256" key="2">
    <source>
        <dbReference type="ARBA" id="ARBA00013106"/>
    </source>
</evidence>
<dbReference type="SUPFAM" id="SSF56655">
    <property type="entry name" value="Carbohydrate phosphatase"/>
    <property type="match status" value="1"/>
</dbReference>
<proteinExistence type="predicted"/>
<name>A0ABS2N2V2_9BACI</name>
<dbReference type="Pfam" id="PF00459">
    <property type="entry name" value="Inositol_P"/>
    <property type="match status" value="1"/>
</dbReference>
<dbReference type="CDD" id="cd01637">
    <property type="entry name" value="IMPase_like"/>
    <property type="match status" value="1"/>
</dbReference>
<gene>
    <name evidence="6" type="ORF">JOC48_002738</name>
</gene>
<keyword evidence="3" id="KW-0479">Metal-binding</keyword>
<evidence type="ECO:0000256" key="1">
    <source>
        <dbReference type="ARBA" id="ARBA00001033"/>
    </source>
</evidence>
<dbReference type="PANTHER" id="PTHR20854">
    <property type="entry name" value="INOSITOL MONOPHOSPHATASE"/>
    <property type="match status" value="1"/>
</dbReference>
<dbReference type="RefSeq" id="WP_204500497.1">
    <property type="nucleotide sequence ID" value="NZ_JAFBDR010000015.1"/>
</dbReference>
<comment type="catalytic activity">
    <reaction evidence="1">
        <text>a myo-inositol phosphate + H2O = myo-inositol + phosphate</text>
        <dbReference type="Rhea" id="RHEA:24056"/>
        <dbReference type="ChEBI" id="CHEBI:15377"/>
        <dbReference type="ChEBI" id="CHEBI:17268"/>
        <dbReference type="ChEBI" id="CHEBI:43474"/>
        <dbReference type="ChEBI" id="CHEBI:84139"/>
        <dbReference type="EC" id="3.1.3.25"/>
    </reaction>
</comment>
<keyword evidence="7" id="KW-1185">Reference proteome</keyword>